<comment type="similarity">
    <text evidence="2">Belongs to the CpsC/CapA family.</text>
</comment>
<evidence type="ECO:0000256" key="1">
    <source>
        <dbReference type="ARBA" id="ARBA00004651"/>
    </source>
</evidence>
<sequence length="232" mass="25681">MPKNKEIDLKAIFNLIKRRIWIVLLLTLITTTLTTIYSFYFTTPVYQTSTRIILNANTELINTLKVIIKDPAVLEKVAGELKLNRSGEALSGQIGVESIESSQVVKITVADSNPELAAKIANTTVTVYKEEISNIMNFKGVTILSQAKANHYPINQNHNRYMMMGLAGGLIISIGFIFLLDSLDDRIRNERELDELLGLPILGSVAGMTKRNTTKGVNKKESQALRGETIGS</sequence>
<dbReference type="InterPro" id="IPR050445">
    <property type="entry name" value="Bact_polysacc_biosynth/exp"/>
</dbReference>
<comment type="subcellular location">
    <subcellularLocation>
        <location evidence="1">Cell membrane</location>
        <topology evidence="1">Multi-pass membrane protein</topology>
    </subcellularLocation>
</comment>
<evidence type="ECO:0000259" key="9">
    <source>
        <dbReference type="Pfam" id="PF02706"/>
    </source>
</evidence>
<dbReference type="GO" id="GO:0005886">
    <property type="term" value="C:plasma membrane"/>
    <property type="evidence" value="ECO:0007669"/>
    <property type="project" value="UniProtKB-SubCell"/>
</dbReference>
<organism evidence="10 11">
    <name type="scientific">Metabacillus arenae</name>
    <dbReference type="NCBI Taxonomy" id="2771434"/>
    <lineage>
        <taxon>Bacteria</taxon>
        <taxon>Bacillati</taxon>
        <taxon>Bacillota</taxon>
        <taxon>Bacilli</taxon>
        <taxon>Bacillales</taxon>
        <taxon>Bacillaceae</taxon>
        <taxon>Metabacillus</taxon>
    </lineage>
</organism>
<keyword evidence="3" id="KW-1003">Cell membrane</keyword>
<evidence type="ECO:0000256" key="6">
    <source>
        <dbReference type="ARBA" id="ARBA00023136"/>
    </source>
</evidence>
<evidence type="ECO:0000256" key="2">
    <source>
        <dbReference type="ARBA" id="ARBA00006683"/>
    </source>
</evidence>
<keyword evidence="6 8" id="KW-0472">Membrane</keyword>
<accession>A0A926RVI3</accession>
<reference evidence="10" key="1">
    <citation type="submission" date="2020-09" db="EMBL/GenBank/DDBJ databases">
        <title>A novel bacterium of genus Bacillus, isolated from South China Sea.</title>
        <authorList>
            <person name="Huang H."/>
            <person name="Mo K."/>
            <person name="Hu Y."/>
        </authorList>
    </citation>
    <scope>NUCLEOTIDE SEQUENCE</scope>
    <source>
        <strain evidence="10">IB182487</strain>
    </source>
</reference>
<dbReference type="InterPro" id="IPR003856">
    <property type="entry name" value="LPS_length_determ_N"/>
</dbReference>
<evidence type="ECO:0000256" key="7">
    <source>
        <dbReference type="SAM" id="MobiDB-lite"/>
    </source>
</evidence>
<keyword evidence="4 8" id="KW-0812">Transmembrane</keyword>
<feature type="transmembrane region" description="Helical" evidence="8">
    <location>
        <begin position="161"/>
        <end position="180"/>
    </location>
</feature>
<dbReference type="EMBL" id="JACXAI010000001">
    <property type="protein sequence ID" value="MBD1378871.1"/>
    <property type="molecule type" value="Genomic_DNA"/>
</dbReference>
<feature type="domain" description="Polysaccharide chain length determinant N-terminal" evidence="9">
    <location>
        <begin position="6"/>
        <end position="80"/>
    </location>
</feature>
<feature type="region of interest" description="Disordered" evidence="7">
    <location>
        <begin position="213"/>
        <end position="232"/>
    </location>
</feature>
<evidence type="ECO:0000256" key="5">
    <source>
        <dbReference type="ARBA" id="ARBA00022989"/>
    </source>
</evidence>
<protein>
    <recommendedName>
        <fullName evidence="9">Polysaccharide chain length determinant N-terminal domain-containing protein</fullName>
    </recommendedName>
</protein>
<evidence type="ECO:0000313" key="11">
    <source>
        <dbReference type="Proteomes" id="UP000626844"/>
    </source>
</evidence>
<comment type="caution">
    <text evidence="10">The sequence shown here is derived from an EMBL/GenBank/DDBJ whole genome shotgun (WGS) entry which is preliminary data.</text>
</comment>
<dbReference type="PANTHER" id="PTHR32309:SF13">
    <property type="entry name" value="FERRIC ENTEROBACTIN TRANSPORT PROTEIN FEPE"/>
    <property type="match status" value="1"/>
</dbReference>
<name>A0A926RVI3_9BACI</name>
<gene>
    <name evidence="10" type="ORF">IC621_01395</name>
</gene>
<proteinExistence type="inferred from homology"/>
<evidence type="ECO:0000256" key="3">
    <source>
        <dbReference type="ARBA" id="ARBA00022475"/>
    </source>
</evidence>
<keyword evidence="11" id="KW-1185">Reference proteome</keyword>
<dbReference type="PANTHER" id="PTHR32309">
    <property type="entry name" value="TYROSINE-PROTEIN KINASE"/>
    <property type="match status" value="1"/>
</dbReference>
<dbReference type="Pfam" id="PF02706">
    <property type="entry name" value="Wzz"/>
    <property type="match status" value="1"/>
</dbReference>
<keyword evidence="5 8" id="KW-1133">Transmembrane helix</keyword>
<dbReference type="GO" id="GO:0004713">
    <property type="term" value="F:protein tyrosine kinase activity"/>
    <property type="evidence" value="ECO:0007669"/>
    <property type="project" value="TreeGrafter"/>
</dbReference>
<evidence type="ECO:0000313" key="10">
    <source>
        <dbReference type="EMBL" id="MBD1378871.1"/>
    </source>
</evidence>
<evidence type="ECO:0000256" key="4">
    <source>
        <dbReference type="ARBA" id="ARBA00022692"/>
    </source>
</evidence>
<evidence type="ECO:0000256" key="8">
    <source>
        <dbReference type="SAM" id="Phobius"/>
    </source>
</evidence>
<feature type="transmembrane region" description="Helical" evidence="8">
    <location>
        <begin position="20"/>
        <end position="40"/>
    </location>
</feature>
<dbReference type="Proteomes" id="UP000626844">
    <property type="component" value="Unassembled WGS sequence"/>
</dbReference>
<dbReference type="AlphaFoldDB" id="A0A926RVI3"/>